<dbReference type="SUPFAM" id="SSF109604">
    <property type="entry name" value="HD-domain/PDEase-like"/>
    <property type="match status" value="1"/>
</dbReference>
<protein>
    <submittedName>
        <fullName evidence="4">Response regulator receiver modulated metal dependent phosphohydrolase</fullName>
    </submittedName>
</protein>
<dbReference type="SMART" id="SM00448">
    <property type="entry name" value="REC"/>
    <property type="match status" value="1"/>
</dbReference>
<reference evidence="4" key="1">
    <citation type="journal article" date="2015" name="PeerJ">
        <title>First genomic representation of candidate bacterial phylum KSB3 points to enhanced environmental sensing as a trigger of wastewater bulking.</title>
        <authorList>
            <person name="Sekiguchi Y."/>
            <person name="Ohashi A."/>
            <person name="Parks D.H."/>
            <person name="Yamauchi T."/>
            <person name="Tyson G.W."/>
            <person name="Hugenholtz P."/>
        </authorList>
    </citation>
    <scope>NUCLEOTIDE SEQUENCE [LARGE SCALE GENOMIC DNA]</scope>
</reference>
<dbReference type="GO" id="GO:0016787">
    <property type="term" value="F:hydrolase activity"/>
    <property type="evidence" value="ECO:0007669"/>
    <property type="project" value="UniProtKB-KW"/>
</dbReference>
<dbReference type="Proteomes" id="UP000030700">
    <property type="component" value="Unassembled WGS sequence"/>
</dbReference>
<feature type="domain" description="HD-GYP" evidence="3">
    <location>
        <begin position="161"/>
        <end position="355"/>
    </location>
</feature>
<dbReference type="PANTHER" id="PTHR45228">
    <property type="entry name" value="CYCLIC DI-GMP PHOSPHODIESTERASE TM_0186-RELATED"/>
    <property type="match status" value="1"/>
</dbReference>
<dbReference type="HOGENOM" id="CLU_000445_92_10_0"/>
<dbReference type="InterPro" id="IPR037522">
    <property type="entry name" value="HD_GYP_dom"/>
</dbReference>
<sequence length="355" mass="39972">MATILVVEDMPENIRLLFTMLEDAGFRVLISQNGESAFERASFAQPDLILLDVMMSGAYDGFETCARLKALPETRQIPVIFMTSLAETSEKIRGFQVGAVDYITKPFEPEEVLARVKTHLTIQQLQNDLCEKNQELQIKNEMLADHEVHLTALVEAKTRKIENITLALINALEHANFLKDNETGNHIRRVGEFSALLAEKYGCDREFVRRIKLYAPLHDVGKIGMPDAILNKTGQFTPDDMQQMQQHVIYGGKLLTSDEIDPMAANIALYHHEKWDGSGYVNHLVGEAIPLEARIVALADVYDALSSQRVYKPAFSDEVSSRIIANEAGKHFDPAFVQLFFAYKAEFEALRARLS</sequence>
<keyword evidence="4" id="KW-0378">Hydrolase</keyword>
<dbReference type="SUPFAM" id="SSF52172">
    <property type="entry name" value="CheY-like"/>
    <property type="match status" value="1"/>
</dbReference>
<dbReference type="EMBL" id="DF820460">
    <property type="protein sequence ID" value="GAK54043.1"/>
    <property type="molecule type" value="Genomic_DNA"/>
</dbReference>
<dbReference type="Pfam" id="PF13487">
    <property type="entry name" value="HD_5"/>
    <property type="match status" value="1"/>
</dbReference>
<keyword evidence="5" id="KW-1185">Reference proteome</keyword>
<dbReference type="Gene3D" id="3.40.50.2300">
    <property type="match status" value="1"/>
</dbReference>
<dbReference type="InterPro" id="IPR052020">
    <property type="entry name" value="Cyclic_di-GMP/3'3'-cGAMP_PDE"/>
</dbReference>
<dbReference type="GO" id="GO:0000160">
    <property type="term" value="P:phosphorelay signal transduction system"/>
    <property type="evidence" value="ECO:0007669"/>
    <property type="project" value="InterPro"/>
</dbReference>
<feature type="modified residue" description="4-aspartylphosphate" evidence="1">
    <location>
        <position position="52"/>
    </location>
</feature>
<evidence type="ECO:0000259" key="3">
    <source>
        <dbReference type="PROSITE" id="PS51832"/>
    </source>
</evidence>
<proteinExistence type="predicted"/>
<keyword evidence="1" id="KW-0597">Phosphoprotein</keyword>
<feature type="domain" description="Response regulatory" evidence="2">
    <location>
        <begin position="3"/>
        <end position="120"/>
    </location>
</feature>
<dbReference type="InterPro" id="IPR001789">
    <property type="entry name" value="Sig_transdc_resp-reg_receiver"/>
</dbReference>
<name>A0A081BRL2_9BACT</name>
<dbReference type="PROSITE" id="PS50110">
    <property type="entry name" value="RESPONSE_REGULATORY"/>
    <property type="match status" value="1"/>
</dbReference>
<dbReference type="CDD" id="cd19920">
    <property type="entry name" value="REC_PA4781-like"/>
    <property type="match status" value="1"/>
</dbReference>
<evidence type="ECO:0000313" key="4">
    <source>
        <dbReference type="EMBL" id="GAK54043.1"/>
    </source>
</evidence>
<dbReference type="Pfam" id="PF00072">
    <property type="entry name" value="Response_reg"/>
    <property type="match status" value="1"/>
</dbReference>
<evidence type="ECO:0000313" key="5">
    <source>
        <dbReference type="Proteomes" id="UP000030700"/>
    </source>
</evidence>
<organism evidence="4">
    <name type="scientific">Candidatus Moduliflexus flocculans</name>
    <dbReference type="NCBI Taxonomy" id="1499966"/>
    <lineage>
        <taxon>Bacteria</taxon>
        <taxon>Candidatus Moduliflexota</taxon>
        <taxon>Candidatus Moduliflexia</taxon>
        <taxon>Candidatus Moduliflexales</taxon>
        <taxon>Candidatus Moduliflexaceae</taxon>
    </lineage>
</organism>
<dbReference type="InterPro" id="IPR011006">
    <property type="entry name" value="CheY-like_superfamily"/>
</dbReference>
<dbReference type="AlphaFoldDB" id="A0A081BRL2"/>
<evidence type="ECO:0000259" key="2">
    <source>
        <dbReference type="PROSITE" id="PS50110"/>
    </source>
</evidence>
<dbReference type="CDD" id="cd00077">
    <property type="entry name" value="HDc"/>
    <property type="match status" value="1"/>
</dbReference>
<accession>A0A081BRL2</accession>
<dbReference type="Gene3D" id="1.10.3210.10">
    <property type="entry name" value="Hypothetical protein af1432"/>
    <property type="match status" value="1"/>
</dbReference>
<dbReference type="PANTHER" id="PTHR45228:SF5">
    <property type="entry name" value="CYCLIC DI-GMP PHOSPHODIESTERASE VC_1348-RELATED"/>
    <property type="match status" value="1"/>
</dbReference>
<dbReference type="InterPro" id="IPR003607">
    <property type="entry name" value="HD/PDEase_dom"/>
</dbReference>
<dbReference type="PROSITE" id="PS51832">
    <property type="entry name" value="HD_GYP"/>
    <property type="match status" value="1"/>
</dbReference>
<dbReference type="SMART" id="SM00471">
    <property type="entry name" value="HDc"/>
    <property type="match status" value="1"/>
</dbReference>
<gene>
    <name evidence="4" type="ORF">U14_05320</name>
</gene>
<dbReference type="STRING" id="1499966.U14_05320"/>
<evidence type="ECO:0000256" key="1">
    <source>
        <dbReference type="PROSITE-ProRule" id="PRU00169"/>
    </source>
</evidence>